<evidence type="ECO:0000313" key="2">
    <source>
        <dbReference type="EMBL" id="MFD1321454.1"/>
    </source>
</evidence>
<accession>A0ABW3YB92</accession>
<organism evidence="2 3">
    <name type="scientific">Micromonospora sonneratiae</name>
    <dbReference type="NCBI Taxonomy" id="1184706"/>
    <lineage>
        <taxon>Bacteria</taxon>
        <taxon>Bacillati</taxon>
        <taxon>Actinomycetota</taxon>
        <taxon>Actinomycetes</taxon>
        <taxon>Micromonosporales</taxon>
        <taxon>Micromonosporaceae</taxon>
        <taxon>Micromonospora</taxon>
    </lineage>
</organism>
<feature type="transmembrane region" description="Helical" evidence="1">
    <location>
        <begin position="77"/>
        <end position="100"/>
    </location>
</feature>
<keyword evidence="1" id="KW-0472">Membrane</keyword>
<dbReference type="Pfam" id="PF19744">
    <property type="entry name" value="DUF6232"/>
    <property type="match status" value="1"/>
</dbReference>
<name>A0ABW3YB92_9ACTN</name>
<keyword evidence="1" id="KW-1133">Transmembrane helix</keyword>
<proteinExistence type="predicted"/>
<dbReference type="RefSeq" id="WP_377569540.1">
    <property type="nucleotide sequence ID" value="NZ_JBHTMP010000012.1"/>
</dbReference>
<gene>
    <name evidence="2" type="ORF">ACFQ4H_10180</name>
</gene>
<protein>
    <submittedName>
        <fullName evidence="2">DUF6232 family protein</fullName>
    </submittedName>
</protein>
<sequence length="157" mass="17219">MITYYDDRTVRVTSEAIRVQGRSYPLRGLARVWHQRGRRSWRALAGRGALGAALIGPVVAAVIGLVIALGIDASLTVTITLVGIACLIGLAAGPIADLLLERLDRSYARGAHDLEIWADFQGRTVLLLHTRDALRFGQIYRALQRALESTQPVRPRP</sequence>
<evidence type="ECO:0000313" key="3">
    <source>
        <dbReference type="Proteomes" id="UP001597260"/>
    </source>
</evidence>
<evidence type="ECO:0000256" key="1">
    <source>
        <dbReference type="SAM" id="Phobius"/>
    </source>
</evidence>
<keyword evidence="1" id="KW-0812">Transmembrane</keyword>
<comment type="caution">
    <text evidence="2">The sequence shown here is derived from an EMBL/GenBank/DDBJ whole genome shotgun (WGS) entry which is preliminary data.</text>
</comment>
<feature type="transmembrane region" description="Helical" evidence="1">
    <location>
        <begin position="48"/>
        <end position="71"/>
    </location>
</feature>
<keyword evidence="3" id="KW-1185">Reference proteome</keyword>
<reference evidence="3" key="1">
    <citation type="journal article" date="2019" name="Int. J. Syst. Evol. Microbiol.">
        <title>The Global Catalogue of Microorganisms (GCM) 10K type strain sequencing project: providing services to taxonomists for standard genome sequencing and annotation.</title>
        <authorList>
            <consortium name="The Broad Institute Genomics Platform"/>
            <consortium name="The Broad Institute Genome Sequencing Center for Infectious Disease"/>
            <person name="Wu L."/>
            <person name="Ma J."/>
        </authorList>
    </citation>
    <scope>NUCLEOTIDE SEQUENCE [LARGE SCALE GENOMIC DNA]</scope>
    <source>
        <strain evidence="3">JCM 31037</strain>
    </source>
</reference>
<dbReference type="Proteomes" id="UP001597260">
    <property type="component" value="Unassembled WGS sequence"/>
</dbReference>
<dbReference type="InterPro" id="IPR045629">
    <property type="entry name" value="DUF6232"/>
</dbReference>
<dbReference type="EMBL" id="JBHTMP010000012">
    <property type="protein sequence ID" value="MFD1321454.1"/>
    <property type="molecule type" value="Genomic_DNA"/>
</dbReference>